<comment type="caution">
    <text evidence="2">The sequence shown here is derived from an EMBL/GenBank/DDBJ whole genome shotgun (WGS) entry which is preliminary data.</text>
</comment>
<dbReference type="OrthoDB" id="9808276at2"/>
<evidence type="ECO:0000313" key="2">
    <source>
        <dbReference type="EMBL" id="PVH29689.1"/>
    </source>
</evidence>
<dbReference type="RefSeq" id="WP_116557577.1">
    <property type="nucleotide sequence ID" value="NZ_QDKM01000002.1"/>
</dbReference>
<dbReference type="SUPFAM" id="SSF51735">
    <property type="entry name" value="NAD(P)-binding Rossmann-fold domains"/>
    <property type="match status" value="1"/>
</dbReference>
<dbReference type="InterPro" id="IPR036291">
    <property type="entry name" value="NAD(P)-bd_dom_sf"/>
</dbReference>
<evidence type="ECO:0000256" key="1">
    <source>
        <dbReference type="ARBA" id="ARBA00023027"/>
    </source>
</evidence>
<protein>
    <submittedName>
        <fullName evidence="2">NAD(P)-dependent oxidoreductase</fullName>
    </submittedName>
</protein>
<reference evidence="2 3" key="1">
    <citation type="submission" date="2018-04" db="EMBL/GenBank/DDBJ databases">
        <title>Pararhodobacter oceanense sp. nov., isolated from marine intertidal sediment.</title>
        <authorList>
            <person name="Wang X.-L."/>
            <person name="Du Z.-J."/>
        </authorList>
    </citation>
    <scope>NUCLEOTIDE SEQUENCE [LARGE SCALE GENOMIC DNA]</scope>
    <source>
        <strain evidence="2 3">AM505</strain>
    </source>
</reference>
<evidence type="ECO:0000313" key="3">
    <source>
        <dbReference type="Proteomes" id="UP000245911"/>
    </source>
</evidence>
<name>A0A2T8HW82_9RHOB</name>
<keyword evidence="3" id="KW-1185">Reference proteome</keyword>
<gene>
    <name evidence="2" type="ORF">DDE20_06130</name>
</gene>
<dbReference type="AlphaFoldDB" id="A0A2T8HW82"/>
<dbReference type="Gene3D" id="3.40.50.720">
    <property type="entry name" value="NAD(P)-binding Rossmann-like Domain"/>
    <property type="match status" value="1"/>
</dbReference>
<keyword evidence="1" id="KW-0520">NAD</keyword>
<accession>A0A2T8HW82</accession>
<sequence>MTYTLLSIGHGFSGRATQAALGPDWQILGTSRTKGAAAVHFPDGLAEALAQATHLVSWVPPKAEGDPVLPLIADLPAPNLQWIGYASASSLYGDTGGAWIDESAPDAPSTDRGFRRAQAEADWIAYAAARSLPLARFRIAGIYGPGRSAFDALREGRAKRVIKEGQVFNRIHVEDLGRITAAAAARKLDGSLILADHEPAPLADVTAYAAQLLGVTAPPEVAFDDAGLSPVARSFYAENKRLRSFRLGPELGVTLQHPDYRRGLQAILAAQ</sequence>
<proteinExistence type="predicted"/>
<dbReference type="EMBL" id="QDKM01000002">
    <property type="protein sequence ID" value="PVH29689.1"/>
    <property type="molecule type" value="Genomic_DNA"/>
</dbReference>
<dbReference type="PANTHER" id="PTHR43574">
    <property type="entry name" value="EPIMERASE-RELATED"/>
    <property type="match status" value="1"/>
</dbReference>
<organism evidence="2 3">
    <name type="scientific">Pararhodobacter oceanensis</name>
    <dbReference type="NCBI Taxonomy" id="2172121"/>
    <lineage>
        <taxon>Bacteria</taxon>
        <taxon>Pseudomonadati</taxon>
        <taxon>Pseudomonadota</taxon>
        <taxon>Alphaproteobacteria</taxon>
        <taxon>Rhodobacterales</taxon>
        <taxon>Paracoccaceae</taxon>
        <taxon>Pararhodobacter</taxon>
    </lineage>
</organism>
<dbReference type="Proteomes" id="UP000245911">
    <property type="component" value="Unassembled WGS sequence"/>
</dbReference>